<dbReference type="RefSeq" id="WP_221120308.1">
    <property type="nucleotide sequence ID" value="NZ_JABDYF010000007.1"/>
</dbReference>
<dbReference type="EMBL" id="JABDYF010000007">
    <property type="protein sequence ID" value="MBX5091012.1"/>
    <property type="molecule type" value="Genomic_DNA"/>
</dbReference>
<evidence type="ECO:0000259" key="1">
    <source>
        <dbReference type="Pfam" id="PF01936"/>
    </source>
</evidence>
<comment type="caution">
    <text evidence="2">The sequence shown here is derived from an EMBL/GenBank/DDBJ whole genome shotgun (WGS) entry which is preliminary data.</text>
</comment>
<sequence>MGERARIQCFVDGFNLYHAIDNLKLPHLKWLNLRKLIEGFTDPKLQEVQSIFYFSAFATWRPDAHRRHQQYVEALKTVAVTPVMGRFKEKDAYCRICKTPYKTHEEKETDVNIALWLLNEAYKDNFDEAFIVSRDSGLTPAIRMVLNEFPHKKIKVISPPNAGHSKEIGQLVGSKKLASIKQIHLERSLFSATVTDPDSGLVVARRPASYDPPA</sequence>
<dbReference type="InterPro" id="IPR021139">
    <property type="entry name" value="NYN"/>
</dbReference>
<dbReference type="Pfam" id="PF01936">
    <property type="entry name" value="NYN"/>
    <property type="match status" value="1"/>
</dbReference>
<feature type="domain" description="NYN" evidence="1">
    <location>
        <begin position="6"/>
        <end position="158"/>
    </location>
</feature>
<accession>A0ABS7IGL6</accession>
<gene>
    <name evidence="2" type="ORF">HJB60_17805</name>
</gene>
<dbReference type="Proteomes" id="UP000770629">
    <property type="component" value="Unassembled WGS sequence"/>
</dbReference>
<keyword evidence="3" id="KW-1185">Reference proteome</keyword>
<evidence type="ECO:0000313" key="3">
    <source>
        <dbReference type="Proteomes" id="UP000770629"/>
    </source>
</evidence>
<organism evidence="2 3">
    <name type="scientific">Rhizobium lentis</name>
    <dbReference type="NCBI Taxonomy" id="1138194"/>
    <lineage>
        <taxon>Bacteria</taxon>
        <taxon>Pseudomonadati</taxon>
        <taxon>Pseudomonadota</taxon>
        <taxon>Alphaproteobacteria</taxon>
        <taxon>Hyphomicrobiales</taxon>
        <taxon>Rhizobiaceae</taxon>
        <taxon>Rhizobium/Agrobacterium group</taxon>
        <taxon>Rhizobium</taxon>
    </lineage>
</organism>
<evidence type="ECO:0000313" key="2">
    <source>
        <dbReference type="EMBL" id="MBX5091012.1"/>
    </source>
</evidence>
<dbReference type="Gene3D" id="3.40.50.1010">
    <property type="entry name" value="5'-nuclease"/>
    <property type="match status" value="1"/>
</dbReference>
<name>A0ABS7IGL6_9HYPH</name>
<protein>
    <submittedName>
        <fullName evidence="2">NYN domain-containing protein</fullName>
    </submittedName>
</protein>
<reference evidence="2 3" key="1">
    <citation type="submission" date="2020-04" db="EMBL/GenBank/DDBJ databases">
        <title>Global-level population genomics: horizontal gene transfer, symbiosis and evolution in Rhizobia.</title>
        <authorList>
            <person name="Gai Y."/>
        </authorList>
    </citation>
    <scope>NUCLEOTIDE SEQUENCE [LARGE SCALE GENOMIC DNA]</scope>
    <source>
        <strain evidence="2 3">BLR33</strain>
    </source>
</reference>
<dbReference type="CDD" id="cd18722">
    <property type="entry name" value="PIN_NicB-like"/>
    <property type="match status" value="1"/>
</dbReference>
<proteinExistence type="predicted"/>